<comment type="similarity">
    <text evidence="1">Belongs to the LysR transcriptional regulatory family.</text>
</comment>
<dbReference type="AlphaFoldDB" id="A0A4P7D365"/>
<keyword evidence="2" id="KW-0805">Transcription regulation</keyword>
<evidence type="ECO:0000256" key="2">
    <source>
        <dbReference type="ARBA" id="ARBA00023015"/>
    </source>
</evidence>
<sequence length="308" mass="33854">MDTLQSMRIFVRIAEEGSFSRAADRMDISRAVATRAVAGLETHLRARLLNRTTRRIALTETGQRYLQRCQQILTCIRDAEVEAADALAKPAGRLRVHAMLGFGQTYLVPALMRYQEYYPSVSVDLNLSQHLPRMLDEGCDVAVWMAGDQLPDSGFVSQRLGTLHSVLCASPAYLEDHGTPDDVAGLAQHSCIPLVSSFFPRGRWDLDGPDGPETFALPPTAFQVNVPEVLGTVLQEGKGIGALPMPSAVPLLKSGALVRVLPNHQLQKLTGYVQYPSRQYLDAKVRTFVEFLREVVPPALASDHAALH</sequence>
<evidence type="ECO:0000313" key="7">
    <source>
        <dbReference type="Proteomes" id="UP000295727"/>
    </source>
</evidence>
<dbReference type="OrthoDB" id="9786526at2"/>
<evidence type="ECO:0000256" key="1">
    <source>
        <dbReference type="ARBA" id="ARBA00009437"/>
    </source>
</evidence>
<name>A0A4P7D365_9BURK</name>
<dbReference type="InterPro" id="IPR005119">
    <property type="entry name" value="LysR_subst-bd"/>
</dbReference>
<dbReference type="CDD" id="cd08422">
    <property type="entry name" value="PBP2_CrgA_like"/>
    <property type="match status" value="1"/>
</dbReference>
<evidence type="ECO:0000313" key="6">
    <source>
        <dbReference type="EMBL" id="QBR03069.1"/>
    </source>
</evidence>
<dbReference type="InterPro" id="IPR058163">
    <property type="entry name" value="LysR-type_TF_proteobact-type"/>
</dbReference>
<evidence type="ECO:0000256" key="4">
    <source>
        <dbReference type="ARBA" id="ARBA00023163"/>
    </source>
</evidence>
<feature type="domain" description="HTH lysR-type" evidence="5">
    <location>
        <begin position="1"/>
        <end position="59"/>
    </location>
</feature>
<gene>
    <name evidence="6" type="ORF">E1956_38490</name>
</gene>
<accession>A0A4P7D365</accession>
<dbReference type="Gene3D" id="3.40.190.290">
    <property type="match status" value="1"/>
</dbReference>
<dbReference type="InterPro" id="IPR000847">
    <property type="entry name" value="LysR_HTH_N"/>
</dbReference>
<organism evidence="6 7">
    <name type="scientific">Paraburkholderia pallida</name>
    <dbReference type="NCBI Taxonomy" id="2547399"/>
    <lineage>
        <taxon>Bacteria</taxon>
        <taxon>Pseudomonadati</taxon>
        <taxon>Pseudomonadota</taxon>
        <taxon>Betaproteobacteria</taxon>
        <taxon>Burkholderiales</taxon>
        <taxon>Burkholderiaceae</taxon>
        <taxon>Paraburkholderia</taxon>
    </lineage>
</organism>
<evidence type="ECO:0000256" key="3">
    <source>
        <dbReference type="ARBA" id="ARBA00023125"/>
    </source>
</evidence>
<dbReference type="PROSITE" id="PS50931">
    <property type="entry name" value="HTH_LYSR"/>
    <property type="match status" value="1"/>
</dbReference>
<dbReference type="SUPFAM" id="SSF46785">
    <property type="entry name" value="Winged helix' DNA-binding domain"/>
    <property type="match status" value="1"/>
</dbReference>
<dbReference type="Proteomes" id="UP000295727">
    <property type="component" value="Chromosome 4"/>
</dbReference>
<dbReference type="GO" id="GO:0043565">
    <property type="term" value="F:sequence-specific DNA binding"/>
    <property type="evidence" value="ECO:0007669"/>
    <property type="project" value="TreeGrafter"/>
</dbReference>
<dbReference type="InterPro" id="IPR036390">
    <property type="entry name" value="WH_DNA-bd_sf"/>
</dbReference>
<dbReference type="Gene3D" id="1.10.10.10">
    <property type="entry name" value="Winged helix-like DNA-binding domain superfamily/Winged helix DNA-binding domain"/>
    <property type="match status" value="1"/>
</dbReference>
<keyword evidence="7" id="KW-1185">Reference proteome</keyword>
<dbReference type="SUPFAM" id="SSF53850">
    <property type="entry name" value="Periplasmic binding protein-like II"/>
    <property type="match status" value="1"/>
</dbReference>
<keyword evidence="4" id="KW-0804">Transcription</keyword>
<dbReference type="Pfam" id="PF03466">
    <property type="entry name" value="LysR_substrate"/>
    <property type="match status" value="1"/>
</dbReference>
<dbReference type="RefSeq" id="WP_134758575.1">
    <property type="nucleotide sequence ID" value="NZ_CP038151.1"/>
</dbReference>
<dbReference type="KEGG" id="ppai:E1956_38490"/>
<keyword evidence="3" id="KW-0238">DNA-binding</keyword>
<dbReference type="Pfam" id="PF00126">
    <property type="entry name" value="HTH_1"/>
    <property type="match status" value="1"/>
</dbReference>
<reference evidence="6 7" key="1">
    <citation type="submission" date="2019-03" db="EMBL/GenBank/DDBJ databases">
        <title>Paraburkholderia sp. 7MH5, isolated from subtropical forest soil.</title>
        <authorList>
            <person name="Gao Z.-H."/>
            <person name="Qiu L.-H."/>
        </authorList>
    </citation>
    <scope>NUCLEOTIDE SEQUENCE [LARGE SCALE GENOMIC DNA]</scope>
    <source>
        <strain evidence="6 7">7MH5</strain>
    </source>
</reference>
<evidence type="ECO:0000259" key="5">
    <source>
        <dbReference type="PROSITE" id="PS50931"/>
    </source>
</evidence>
<dbReference type="EMBL" id="CP038151">
    <property type="protein sequence ID" value="QBR03069.1"/>
    <property type="molecule type" value="Genomic_DNA"/>
</dbReference>
<dbReference type="PANTHER" id="PTHR30537:SF5">
    <property type="entry name" value="HTH-TYPE TRANSCRIPTIONAL ACTIVATOR TTDR-RELATED"/>
    <property type="match status" value="1"/>
</dbReference>
<dbReference type="GO" id="GO:0006351">
    <property type="term" value="P:DNA-templated transcription"/>
    <property type="evidence" value="ECO:0007669"/>
    <property type="project" value="TreeGrafter"/>
</dbReference>
<dbReference type="FunFam" id="1.10.10.10:FF:000001">
    <property type="entry name" value="LysR family transcriptional regulator"/>
    <property type="match status" value="1"/>
</dbReference>
<dbReference type="GO" id="GO:0003700">
    <property type="term" value="F:DNA-binding transcription factor activity"/>
    <property type="evidence" value="ECO:0007669"/>
    <property type="project" value="InterPro"/>
</dbReference>
<protein>
    <submittedName>
        <fullName evidence="6">LysR family transcriptional regulator</fullName>
    </submittedName>
</protein>
<proteinExistence type="inferred from homology"/>
<dbReference type="PANTHER" id="PTHR30537">
    <property type="entry name" value="HTH-TYPE TRANSCRIPTIONAL REGULATOR"/>
    <property type="match status" value="1"/>
</dbReference>
<dbReference type="InterPro" id="IPR036388">
    <property type="entry name" value="WH-like_DNA-bd_sf"/>
</dbReference>